<feature type="domain" description="FAD/NAD(P)-binding" evidence="1">
    <location>
        <begin position="147"/>
        <end position="443"/>
    </location>
</feature>
<dbReference type="EMBL" id="JACNJZ010000069">
    <property type="protein sequence ID" value="MBC8317085.1"/>
    <property type="molecule type" value="Genomic_DNA"/>
</dbReference>
<dbReference type="AlphaFoldDB" id="A0A8J6NBI1"/>
<feature type="domain" description="Dihydroprymidine dehydrogenase" evidence="2">
    <location>
        <begin position="22"/>
        <end position="131"/>
    </location>
</feature>
<dbReference type="Gene3D" id="1.10.1060.10">
    <property type="entry name" value="Alpha-helical ferredoxin"/>
    <property type="match status" value="1"/>
</dbReference>
<dbReference type="InterPro" id="IPR023753">
    <property type="entry name" value="FAD/NAD-binding_dom"/>
</dbReference>
<protein>
    <submittedName>
        <fullName evidence="3">NAD(P)-dependent oxidoreductase</fullName>
    </submittedName>
</protein>
<dbReference type="InterPro" id="IPR028261">
    <property type="entry name" value="DPD_II"/>
</dbReference>
<comment type="caution">
    <text evidence="3">The sequence shown here is derived from an EMBL/GenBank/DDBJ whole genome shotgun (WGS) entry which is preliminary data.</text>
</comment>
<dbReference type="InterPro" id="IPR036188">
    <property type="entry name" value="FAD/NAD-bd_sf"/>
</dbReference>
<evidence type="ECO:0000259" key="1">
    <source>
        <dbReference type="Pfam" id="PF07992"/>
    </source>
</evidence>
<sequence length="470" mass="51561">MKAKERMAIPRQQPQELGVAFRIKNFEEVTACFDEETAIREANRCLQCKKPTCRQGCPINNNIPEFIALLRDRKFEEGYWKIRETSSLPAVCSRVCPHEFQCEGACVRGKKGDAVAIGMLERFLADWMVTKGKNLMSSCALPKDKMVAIIGSGPAGMTAAFHLAHEGYPCTIFESLPAFGGMLSVGIPAYRLPRAIINAEFDALKNCGVQVENNVVIGKDLTLQQLKDEKGFDAVFVGVGAHKSRKLGLDNEDMKGVLHGVDYLRRVNLGENLNLGHNVVVVGGGNVAIDCARTALRTGSQNVFILYRRTKKEMPASMAEIHHLEEEGVTIEFLAAPVQLHGENGTLKRVECLRMELGECDASGRCRPVVVEGSNFMIEADAIIPAISQDVDHTADSGTEFEVTRWGTYIVDPETLQTSVPWIFSGGDSVLGPQTAAKAVYQGKVAAESIKRFLEGASLKEGREVRDLME</sequence>
<dbReference type="SUPFAM" id="SSF46548">
    <property type="entry name" value="alpha-helical ferredoxin"/>
    <property type="match status" value="1"/>
</dbReference>
<dbReference type="Pfam" id="PF07992">
    <property type="entry name" value="Pyr_redox_2"/>
    <property type="match status" value="1"/>
</dbReference>
<dbReference type="GO" id="GO:0051536">
    <property type="term" value="F:iron-sulfur cluster binding"/>
    <property type="evidence" value="ECO:0007669"/>
    <property type="project" value="InterPro"/>
</dbReference>
<evidence type="ECO:0000259" key="2">
    <source>
        <dbReference type="Pfam" id="PF14691"/>
    </source>
</evidence>
<proteinExistence type="predicted"/>
<dbReference type="InterPro" id="IPR009051">
    <property type="entry name" value="Helical_ferredxn"/>
</dbReference>
<dbReference type="PRINTS" id="PR00419">
    <property type="entry name" value="ADXRDTASE"/>
</dbReference>
<dbReference type="Pfam" id="PF14691">
    <property type="entry name" value="Fer4_20"/>
    <property type="match status" value="1"/>
</dbReference>
<dbReference type="Gene3D" id="3.50.50.60">
    <property type="entry name" value="FAD/NAD(P)-binding domain"/>
    <property type="match status" value="2"/>
</dbReference>
<dbReference type="PANTHER" id="PTHR42783:SF3">
    <property type="entry name" value="GLUTAMATE SYNTHASE [NADPH] SMALL CHAIN-RELATED"/>
    <property type="match status" value="1"/>
</dbReference>
<evidence type="ECO:0000313" key="3">
    <source>
        <dbReference type="EMBL" id="MBC8317085.1"/>
    </source>
</evidence>
<organism evidence="3 4">
    <name type="scientific">Candidatus Desulfobia pelagia</name>
    <dbReference type="NCBI Taxonomy" id="2841692"/>
    <lineage>
        <taxon>Bacteria</taxon>
        <taxon>Pseudomonadati</taxon>
        <taxon>Thermodesulfobacteriota</taxon>
        <taxon>Desulfobulbia</taxon>
        <taxon>Desulfobulbales</taxon>
        <taxon>Desulfobulbaceae</taxon>
        <taxon>Candidatus Desulfobia</taxon>
    </lineage>
</organism>
<accession>A0A8J6NBI1</accession>
<dbReference type="SUPFAM" id="SSF51971">
    <property type="entry name" value="Nucleotide-binding domain"/>
    <property type="match status" value="1"/>
</dbReference>
<dbReference type="GO" id="GO:0016491">
    <property type="term" value="F:oxidoreductase activity"/>
    <property type="evidence" value="ECO:0007669"/>
    <property type="project" value="InterPro"/>
</dbReference>
<gene>
    <name evidence="3" type="ORF">H8E41_04210</name>
</gene>
<dbReference type="PANTHER" id="PTHR42783">
    <property type="entry name" value="GLUTAMATE SYNTHASE [NADPH] SMALL CHAIN"/>
    <property type="match status" value="1"/>
</dbReference>
<name>A0A8J6NBI1_9BACT</name>
<reference evidence="3 4" key="1">
    <citation type="submission" date="2020-08" db="EMBL/GenBank/DDBJ databases">
        <title>Bridging the membrane lipid divide: bacteria of the FCB group superphylum have the potential to synthesize archaeal ether lipids.</title>
        <authorList>
            <person name="Villanueva L."/>
            <person name="Von Meijenfeldt F.A.B."/>
            <person name="Westbye A.B."/>
            <person name="Yadav S."/>
            <person name="Hopmans E.C."/>
            <person name="Dutilh B.E."/>
            <person name="Sinninghe Damste J.S."/>
        </authorList>
    </citation>
    <scope>NUCLEOTIDE SEQUENCE [LARGE SCALE GENOMIC DNA]</scope>
    <source>
        <strain evidence="3">NIOZ-UU47</strain>
    </source>
</reference>
<dbReference type="Proteomes" id="UP000614424">
    <property type="component" value="Unassembled WGS sequence"/>
</dbReference>
<evidence type="ECO:0000313" key="4">
    <source>
        <dbReference type="Proteomes" id="UP000614424"/>
    </source>
</evidence>